<dbReference type="PANTHER" id="PTHR45655">
    <property type="entry name" value="GUANYLATE CYCLASE SOLUBLE SUBUNIT BETA-2"/>
    <property type="match status" value="1"/>
</dbReference>
<dbReference type="EMBL" id="LR900800">
    <property type="protein sequence ID" value="CAD7246948.1"/>
    <property type="molecule type" value="Genomic_DNA"/>
</dbReference>
<dbReference type="Gene3D" id="6.10.250.780">
    <property type="match status" value="1"/>
</dbReference>
<evidence type="ECO:0000256" key="6">
    <source>
        <dbReference type="SAM" id="MobiDB-lite"/>
    </source>
</evidence>
<dbReference type="FunFam" id="3.30.450.260:FF:000002">
    <property type="entry name" value="guanylate cyclase soluble subunit alpha-2"/>
    <property type="match status" value="1"/>
</dbReference>
<feature type="region of interest" description="Disordered" evidence="6">
    <location>
        <begin position="28"/>
        <end position="54"/>
    </location>
</feature>
<feature type="domain" description="Guanylate cyclase" evidence="7">
    <location>
        <begin position="298"/>
        <end position="425"/>
    </location>
</feature>
<evidence type="ECO:0000259" key="7">
    <source>
        <dbReference type="PROSITE" id="PS50125"/>
    </source>
</evidence>
<name>A0A7R9A766_9CRUS</name>
<organism evidence="8">
    <name type="scientific">Darwinula stevensoni</name>
    <dbReference type="NCBI Taxonomy" id="69355"/>
    <lineage>
        <taxon>Eukaryota</taxon>
        <taxon>Metazoa</taxon>
        <taxon>Ecdysozoa</taxon>
        <taxon>Arthropoda</taxon>
        <taxon>Crustacea</taxon>
        <taxon>Oligostraca</taxon>
        <taxon>Ostracoda</taxon>
        <taxon>Podocopa</taxon>
        <taxon>Podocopida</taxon>
        <taxon>Darwinulocopina</taxon>
        <taxon>Darwinuloidea</taxon>
        <taxon>Darwinulidae</taxon>
        <taxon>Darwinula</taxon>
    </lineage>
</organism>
<dbReference type="GO" id="GO:0019934">
    <property type="term" value="P:cGMP-mediated signaling"/>
    <property type="evidence" value="ECO:0007669"/>
    <property type="project" value="TreeGrafter"/>
</dbReference>
<dbReference type="Proteomes" id="UP000677054">
    <property type="component" value="Unassembled WGS sequence"/>
</dbReference>
<dbReference type="InterPro" id="IPR029787">
    <property type="entry name" value="Nucleotide_cyclase"/>
</dbReference>
<evidence type="ECO:0000256" key="1">
    <source>
        <dbReference type="ARBA" id="ARBA00012202"/>
    </source>
</evidence>
<dbReference type="SUPFAM" id="SSF55073">
    <property type="entry name" value="Nucleotide cyclase"/>
    <property type="match status" value="1"/>
</dbReference>
<dbReference type="InterPro" id="IPR042463">
    <property type="entry name" value="HNOB_dom_associated_sf"/>
</dbReference>
<evidence type="ECO:0000256" key="2">
    <source>
        <dbReference type="ARBA" id="ARBA00022741"/>
    </source>
</evidence>
<evidence type="ECO:0000313" key="8">
    <source>
        <dbReference type="EMBL" id="CAD7246948.1"/>
    </source>
</evidence>
<evidence type="ECO:0000256" key="3">
    <source>
        <dbReference type="ARBA" id="ARBA00023239"/>
    </source>
</evidence>
<dbReference type="InterPro" id="IPR001054">
    <property type="entry name" value="A/G_cyclase"/>
</dbReference>
<keyword evidence="4" id="KW-0141">cGMP biosynthesis</keyword>
<evidence type="ECO:0000313" key="9">
    <source>
        <dbReference type="Proteomes" id="UP000677054"/>
    </source>
</evidence>
<dbReference type="Pfam" id="PF00211">
    <property type="entry name" value="Guanylate_cyc"/>
    <property type="match status" value="1"/>
</dbReference>
<sequence length="441" mass="49474">MSQLSHIHAAPLTSGQKHITTMRLMKSKYESSATTNPTDKKEPGRNRRSRGGGFIPQWREKYHFQYVIGAGTERVADRRPSSGSTSAKDSLIGSRTFCRTFPWHFITDRGMRILQLGTGLSALFGHDDVVGVRRVSEFFEVLGPDPDLELEWENITLRLNVPFTLRVKKVLNGISKLTIGMELKGQMVSCEESDSLLFLGSPLVDGLDSLTSKGLYISDIPVYDMTRDVMLVGEHSRAQESLKRRMDALKKSIEEASHAVDLEQEKNVNLLHLIFPPDIAKRLWLGETIEAKQHKEVTMLFSDIVGFTGICASATPLQVIDMLQQLYTQFDSLCDQFDVYKVETIGDAYCVAGGLHKPSTTHAQRTAWMALRMKQICSHHRTHDGLPIRMRIGLHTGDVLAGVVGRTMPRYCMFGNNVSLTNKFESLSQPQEINVSPTTYE</sequence>
<dbReference type="SMART" id="SM00044">
    <property type="entry name" value="CYCc"/>
    <property type="match status" value="1"/>
</dbReference>
<gene>
    <name evidence="8" type="ORF">DSTB1V02_LOCUS6790</name>
</gene>
<dbReference type="PROSITE" id="PS50125">
    <property type="entry name" value="GUANYLATE_CYCLASE_2"/>
    <property type="match status" value="1"/>
</dbReference>
<reference evidence="8" key="1">
    <citation type="submission" date="2020-11" db="EMBL/GenBank/DDBJ databases">
        <authorList>
            <person name="Tran Van P."/>
        </authorList>
    </citation>
    <scope>NUCLEOTIDE SEQUENCE</scope>
</reference>
<dbReference type="EC" id="4.6.1.2" evidence="1"/>
<dbReference type="CDD" id="cd07302">
    <property type="entry name" value="CHD"/>
    <property type="match status" value="1"/>
</dbReference>
<keyword evidence="5" id="KW-0175">Coiled coil</keyword>
<dbReference type="GO" id="GO:0008074">
    <property type="term" value="C:guanylate cyclase complex, soluble"/>
    <property type="evidence" value="ECO:0007669"/>
    <property type="project" value="TreeGrafter"/>
</dbReference>
<keyword evidence="9" id="KW-1185">Reference proteome</keyword>
<keyword evidence="3" id="KW-0456">Lyase</keyword>
<dbReference type="GO" id="GO:0000166">
    <property type="term" value="F:nucleotide binding"/>
    <property type="evidence" value="ECO:0007669"/>
    <property type="project" value="UniProtKB-KW"/>
</dbReference>
<dbReference type="InterPro" id="IPR011645">
    <property type="entry name" value="HNOB_dom_associated"/>
</dbReference>
<dbReference type="GO" id="GO:0070482">
    <property type="term" value="P:response to oxygen levels"/>
    <property type="evidence" value="ECO:0007669"/>
    <property type="project" value="TreeGrafter"/>
</dbReference>
<evidence type="ECO:0000256" key="4">
    <source>
        <dbReference type="ARBA" id="ARBA00023293"/>
    </source>
</evidence>
<dbReference type="EMBL" id="CAJPEV010001283">
    <property type="protein sequence ID" value="CAG0891842.1"/>
    <property type="molecule type" value="Genomic_DNA"/>
</dbReference>
<dbReference type="Gene3D" id="3.30.70.1230">
    <property type="entry name" value="Nucleotide cyclase"/>
    <property type="match status" value="1"/>
</dbReference>
<dbReference type="Pfam" id="PF07701">
    <property type="entry name" value="HNOBA"/>
    <property type="match status" value="1"/>
</dbReference>
<feature type="coiled-coil region" evidence="5">
    <location>
        <begin position="239"/>
        <end position="266"/>
    </location>
</feature>
<dbReference type="AlphaFoldDB" id="A0A7R9A766"/>
<evidence type="ECO:0000256" key="5">
    <source>
        <dbReference type="SAM" id="Coils"/>
    </source>
</evidence>
<dbReference type="GO" id="GO:0004383">
    <property type="term" value="F:guanylate cyclase activity"/>
    <property type="evidence" value="ECO:0007669"/>
    <property type="project" value="UniProtKB-EC"/>
</dbReference>
<accession>A0A7R9A766</accession>
<dbReference type="Gene3D" id="3.30.450.260">
    <property type="entry name" value="Haem NO binding associated domain"/>
    <property type="match status" value="1"/>
</dbReference>
<proteinExistence type="predicted"/>
<dbReference type="PANTHER" id="PTHR45655:SF6">
    <property type="entry name" value="HEAD-SPECIFIC GUANYLATE CYCLASE"/>
    <property type="match status" value="1"/>
</dbReference>
<protein>
    <recommendedName>
        <fullName evidence="1">guanylate cyclase</fullName>
        <ecNumber evidence="1">4.6.1.2</ecNumber>
    </recommendedName>
</protein>
<dbReference type="OrthoDB" id="6127067at2759"/>
<keyword evidence="2" id="KW-0547">Nucleotide-binding</keyword>